<proteinExistence type="predicted"/>
<dbReference type="EMBL" id="JYDW01000061">
    <property type="protein sequence ID" value="KRZ58215.1"/>
    <property type="molecule type" value="Genomic_DNA"/>
</dbReference>
<evidence type="ECO:0000313" key="2">
    <source>
        <dbReference type="Proteomes" id="UP000054721"/>
    </source>
</evidence>
<dbReference type="OrthoDB" id="10662244at2759"/>
<protein>
    <submittedName>
        <fullName evidence="1">Uncharacterized protein</fullName>
    </submittedName>
</protein>
<dbReference type="AlphaFoldDB" id="A0A0V1LFR2"/>
<accession>A0A0V1LFR2</accession>
<organism evidence="1 2">
    <name type="scientific">Trichinella nativa</name>
    <dbReference type="NCBI Taxonomy" id="6335"/>
    <lineage>
        <taxon>Eukaryota</taxon>
        <taxon>Metazoa</taxon>
        <taxon>Ecdysozoa</taxon>
        <taxon>Nematoda</taxon>
        <taxon>Enoplea</taxon>
        <taxon>Dorylaimia</taxon>
        <taxon>Trichinellida</taxon>
        <taxon>Trichinellidae</taxon>
        <taxon>Trichinella</taxon>
    </lineage>
</organism>
<dbReference type="Proteomes" id="UP000054721">
    <property type="component" value="Unassembled WGS sequence"/>
</dbReference>
<name>A0A0V1LFR2_9BILA</name>
<comment type="caution">
    <text evidence="1">The sequence shown here is derived from an EMBL/GenBank/DDBJ whole genome shotgun (WGS) entry which is preliminary data.</text>
</comment>
<keyword evidence="2" id="KW-1185">Reference proteome</keyword>
<sequence length="75" mass="8525">MSKRLTAVGFEPTPVYTDQNTQYLAGKLSLESGALDRSATLFMFYGIYAMRDLNSASLHDLYGIYLIFQHFTSEF</sequence>
<gene>
    <name evidence="1" type="ORF">T02_15117</name>
</gene>
<reference evidence="1 2" key="1">
    <citation type="submission" date="2015-05" db="EMBL/GenBank/DDBJ databases">
        <title>Evolution of Trichinella species and genotypes.</title>
        <authorList>
            <person name="Korhonen P.K."/>
            <person name="Edoardo P."/>
            <person name="Giuseppe L.R."/>
            <person name="Gasser R.B."/>
        </authorList>
    </citation>
    <scope>NUCLEOTIDE SEQUENCE [LARGE SCALE GENOMIC DNA]</scope>
    <source>
        <strain evidence="1">ISS10</strain>
    </source>
</reference>
<evidence type="ECO:0000313" key="1">
    <source>
        <dbReference type="EMBL" id="KRZ58215.1"/>
    </source>
</evidence>